<dbReference type="PANTHER" id="PTHR38451:SF1">
    <property type="entry name" value="TRNA (ADENINE(22)-N(1))-METHYLTRANSFERASE"/>
    <property type="match status" value="1"/>
</dbReference>
<accession>A0A084EM03</accession>
<dbReference type="PANTHER" id="PTHR38451">
    <property type="entry name" value="TRNA (ADENINE(22)-N(1))-METHYLTRANSFERASE"/>
    <property type="match status" value="1"/>
</dbReference>
<dbReference type="Gene3D" id="1.10.287.1890">
    <property type="match status" value="1"/>
</dbReference>
<dbReference type="EMBL" id="JFDO01000017">
    <property type="protein sequence ID" value="KEZ18995.1"/>
    <property type="molecule type" value="Genomic_DNA"/>
</dbReference>
<comment type="caution">
    <text evidence="1">The sequence shown here is derived from an EMBL/GenBank/DDBJ whole genome shotgun (WGS) entry which is preliminary data.</text>
</comment>
<sequence>MLSFRLHQVAKLINNSTTIADIGTDHAYLPIYLVQNNKTKIAYACDINQKPLNIALKNVEKFGLTGQIFTILSNGLEFVKNKEILNIDYVTICGLGSQTILEILKNDHQKISNYIICSNTSVKNLRLWAVSHNYLIKYESFIYEDEHYYWLIEINKNKYSDHLEELEIEFGSKQFFNKNSLYISYLENEISNLTKILNQINPNNIKYLEIQNRINKIRKYIDVIR</sequence>
<dbReference type="PIRSF" id="PIRSF018637">
    <property type="entry name" value="TrmK"/>
    <property type="match status" value="1"/>
</dbReference>
<protein>
    <recommendedName>
        <fullName evidence="3">tRNA (Adenine(22)-N(1))-methyltransferase</fullName>
    </recommendedName>
</protein>
<proteinExistence type="predicted"/>
<dbReference type="SUPFAM" id="SSF53335">
    <property type="entry name" value="S-adenosyl-L-methionine-dependent methyltransferases"/>
    <property type="match status" value="1"/>
</dbReference>
<reference evidence="1 2" key="1">
    <citation type="submission" date="2014-02" db="EMBL/GenBank/DDBJ databases">
        <title>Genome sequence of Mycoplasma capricolum subsp. capricolum strain 14232.</title>
        <authorList>
            <person name="Sirand-Pugnet P."/>
            <person name="Breton M."/>
            <person name="Dordet-Frisoni E."/>
            <person name="Baranowski E."/>
            <person name="Barre A."/>
            <person name="Couture C."/>
            <person name="Dupuy V."/>
            <person name="Gaurivaud P."/>
            <person name="Jacob D."/>
            <person name="Lemaitre C."/>
            <person name="Manso-Silvan L."/>
            <person name="Nikolski M."/>
            <person name="Nouvel L.-X."/>
            <person name="Poumarat F."/>
            <person name="Tardy F."/>
            <person name="Thebault P."/>
            <person name="Theil S."/>
            <person name="Citti C."/>
            <person name="Thiaucourt F."/>
            <person name="Blanchard A."/>
        </authorList>
    </citation>
    <scope>NUCLEOTIDE SEQUENCE [LARGE SCALE GENOMIC DNA]</scope>
    <source>
        <strain evidence="1 2">14232</strain>
    </source>
</reference>
<evidence type="ECO:0000313" key="1">
    <source>
        <dbReference type="EMBL" id="KEZ18995.1"/>
    </source>
</evidence>
<name>A0A084EM03_MYCCA</name>
<dbReference type="Pfam" id="PF04816">
    <property type="entry name" value="TrmK"/>
    <property type="match status" value="1"/>
</dbReference>
<dbReference type="InterPro" id="IPR006901">
    <property type="entry name" value="TrmK"/>
</dbReference>
<gene>
    <name evidence="1" type="ORF">MCAPa_4840</name>
</gene>
<dbReference type="Proteomes" id="UP000028533">
    <property type="component" value="Unassembled WGS sequence"/>
</dbReference>
<evidence type="ECO:0000313" key="2">
    <source>
        <dbReference type="Proteomes" id="UP000028533"/>
    </source>
</evidence>
<evidence type="ECO:0008006" key="3">
    <source>
        <dbReference type="Google" id="ProtNLM"/>
    </source>
</evidence>
<dbReference type="InterPro" id="IPR029063">
    <property type="entry name" value="SAM-dependent_MTases_sf"/>
</dbReference>
<dbReference type="RefSeq" id="WP_036431908.1">
    <property type="nucleotide sequence ID" value="NZ_JFDO01000017.1"/>
</dbReference>
<dbReference type="Gene3D" id="3.40.50.150">
    <property type="entry name" value="Vaccinia Virus protein VP39"/>
    <property type="match status" value="1"/>
</dbReference>
<dbReference type="AlphaFoldDB" id="A0A084EM03"/>
<dbReference type="GO" id="GO:0160105">
    <property type="term" value="F:tRNA (adenine(22)-N1)-methyltransferase activity"/>
    <property type="evidence" value="ECO:0007669"/>
    <property type="project" value="InterPro"/>
</dbReference>
<organism evidence="1 2">
    <name type="scientific">Mycoplasma capricolum subsp. capricolum 14232</name>
    <dbReference type="NCBI Taxonomy" id="1188238"/>
    <lineage>
        <taxon>Bacteria</taxon>
        <taxon>Bacillati</taxon>
        <taxon>Mycoplasmatota</taxon>
        <taxon>Mollicutes</taxon>
        <taxon>Mycoplasmataceae</taxon>
        <taxon>Mycoplasma</taxon>
    </lineage>
</organism>